<dbReference type="Gene3D" id="2.40.50.140">
    <property type="entry name" value="Nucleic acid-binding proteins"/>
    <property type="match status" value="1"/>
</dbReference>
<evidence type="ECO:0000256" key="3">
    <source>
        <dbReference type="PIRNR" id="PIRNR002070"/>
    </source>
</evidence>
<dbReference type="HAMAP" id="MF_00984">
    <property type="entry name" value="SSB"/>
    <property type="match status" value="1"/>
</dbReference>
<dbReference type="EMBL" id="FQXM01000009">
    <property type="protein sequence ID" value="SHH66944.1"/>
    <property type="molecule type" value="Genomic_DNA"/>
</dbReference>
<organism evidence="4 5">
    <name type="scientific">Clostridium grantii DSM 8605</name>
    <dbReference type="NCBI Taxonomy" id="1121316"/>
    <lineage>
        <taxon>Bacteria</taxon>
        <taxon>Bacillati</taxon>
        <taxon>Bacillota</taxon>
        <taxon>Clostridia</taxon>
        <taxon>Eubacteriales</taxon>
        <taxon>Clostridiaceae</taxon>
        <taxon>Clostridium</taxon>
    </lineage>
</organism>
<dbReference type="InterPro" id="IPR012340">
    <property type="entry name" value="NA-bd_OB-fold"/>
</dbReference>
<dbReference type="InterPro" id="IPR011344">
    <property type="entry name" value="ssDNA-bd"/>
</dbReference>
<dbReference type="GO" id="GO:0006260">
    <property type="term" value="P:DNA replication"/>
    <property type="evidence" value="ECO:0007669"/>
    <property type="project" value="InterPro"/>
</dbReference>
<dbReference type="GO" id="GO:0003697">
    <property type="term" value="F:single-stranded DNA binding"/>
    <property type="evidence" value="ECO:0007669"/>
    <property type="project" value="UniProtKB-UniRule"/>
</dbReference>
<evidence type="ECO:0000313" key="5">
    <source>
        <dbReference type="Proteomes" id="UP000184447"/>
    </source>
</evidence>
<keyword evidence="1 2" id="KW-0238">DNA-binding</keyword>
<keyword evidence="5" id="KW-1185">Reference proteome</keyword>
<dbReference type="CDD" id="cd04496">
    <property type="entry name" value="SSB_OBF"/>
    <property type="match status" value="1"/>
</dbReference>
<dbReference type="AlphaFoldDB" id="A0A1M5UVI1"/>
<reference evidence="4 5" key="1">
    <citation type="submission" date="2016-11" db="EMBL/GenBank/DDBJ databases">
        <authorList>
            <person name="Jaros S."/>
            <person name="Januszkiewicz K."/>
            <person name="Wedrychowicz H."/>
        </authorList>
    </citation>
    <scope>NUCLEOTIDE SEQUENCE [LARGE SCALE GENOMIC DNA]</scope>
    <source>
        <strain evidence="4 5">DSM 8605</strain>
    </source>
</reference>
<gene>
    <name evidence="4" type="ORF">SAMN02745207_01927</name>
</gene>
<dbReference type="NCBIfam" id="TIGR00621">
    <property type="entry name" value="ssb"/>
    <property type="match status" value="1"/>
</dbReference>
<comment type="subunit">
    <text evidence="2">Homotetramer.</text>
</comment>
<dbReference type="STRING" id="1121316.SAMN02745207_01927"/>
<dbReference type="PROSITE" id="PS50935">
    <property type="entry name" value="SSB"/>
    <property type="match status" value="1"/>
</dbReference>
<dbReference type="PIRSF" id="PIRSF002070">
    <property type="entry name" value="SSB"/>
    <property type="match status" value="1"/>
</dbReference>
<evidence type="ECO:0000256" key="2">
    <source>
        <dbReference type="HAMAP-Rule" id="MF_00984"/>
    </source>
</evidence>
<dbReference type="SUPFAM" id="SSF50249">
    <property type="entry name" value="Nucleic acid-binding proteins"/>
    <property type="match status" value="1"/>
</dbReference>
<accession>A0A1M5UVI1</accession>
<proteinExistence type="inferred from homology"/>
<name>A0A1M5UVI1_9CLOT</name>
<dbReference type="OrthoDB" id="9809878at2"/>
<evidence type="ECO:0000256" key="1">
    <source>
        <dbReference type="ARBA" id="ARBA00023125"/>
    </source>
</evidence>
<comment type="caution">
    <text evidence="2">Lacks conserved residue(s) required for the propagation of feature annotation.</text>
</comment>
<dbReference type="InterPro" id="IPR000424">
    <property type="entry name" value="Primosome_PriB/ssb"/>
</dbReference>
<dbReference type="Proteomes" id="UP000184447">
    <property type="component" value="Unassembled WGS sequence"/>
</dbReference>
<protein>
    <recommendedName>
        <fullName evidence="2 3">Single-stranded DNA-binding protein</fullName>
        <shortName evidence="2">SSB</shortName>
    </recommendedName>
</protein>
<dbReference type="RefSeq" id="WP_073338225.1">
    <property type="nucleotide sequence ID" value="NZ_FQXM01000009.1"/>
</dbReference>
<dbReference type="Pfam" id="PF00436">
    <property type="entry name" value="SSB"/>
    <property type="match status" value="1"/>
</dbReference>
<evidence type="ECO:0000313" key="4">
    <source>
        <dbReference type="EMBL" id="SHH66944.1"/>
    </source>
</evidence>
<sequence>MNKILLVGTIMTELELKEVGEDKIPLVNFTLEVNNGFNSITKERIVDFLSVSAWNKNAENLFRYSGKGHLVSIIGSLKSRSYKNAEGQTRYIPEVRAERIQFLDYKKSENTSLNQII</sequence>